<dbReference type="EMBL" id="VYQF01000003">
    <property type="protein sequence ID" value="KAA9038691.1"/>
    <property type="molecule type" value="Genomic_DNA"/>
</dbReference>
<proteinExistence type="predicted"/>
<feature type="signal peptide" evidence="1">
    <location>
        <begin position="1"/>
        <end position="21"/>
    </location>
</feature>
<dbReference type="Pfam" id="PF13595">
    <property type="entry name" value="DUF4138"/>
    <property type="match status" value="2"/>
</dbReference>
<protein>
    <submittedName>
        <fullName evidence="2">Conjugative transposon protein TraN</fullName>
    </submittedName>
</protein>
<dbReference type="RefSeq" id="WP_150415412.1">
    <property type="nucleotide sequence ID" value="NZ_VYQF01000003.1"/>
</dbReference>
<sequence length="255" mass="28421">MKQFVSLLCGLGLLITSFAQSPALSITTDKTISLIFPFPIIHVDRGTKDVLVEQVKEAGNILLVKAASANFSATNLSVITNDGSVYSFPVSYEKTPSTWIYSLPSQNSATPERYADGILGNPPTMHGIRYSKWDMLAKVIGIYIHENTIYFQLQLVNQSSIDYDIDLLRFYIRDKKKAKRAAMQENEIKPLYIAGNTKLVKANSTSTLVVALEKFTIPDAKFLSIEVMEKNGGRHLLLKIHNNKIIRAVSLPDLK</sequence>
<evidence type="ECO:0000313" key="3">
    <source>
        <dbReference type="Proteomes" id="UP000326903"/>
    </source>
</evidence>
<feature type="chain" id="PRO_5023897754" evidence="1">
    <location>
        <begin position="22"/>
        <end position="255"/>
    </location>
</feature>
<organism evidence="2 3">
    <name type="scientific">Ginsengibacter hankyongi</name>
    <dbReference type="NCBI Taxonomy" id="2607284"/>
    <lineage>
        <taxon>Bacteria</taxon>
        <taxon>Pseudomonadati</taxon>
        <taxon>Bacteroidota</taxon>
        <taxon>Chitinophagia</taxon>
        <taxon>Chitinophagales</taxon>
        <taxon>Chitinophagaceae</taxon>
        <taxon>Ginsengibacter</taxon>
    </lineage>
</organism>
<dbReference type="Proteomes" id="UP000326903">
    <property type="component" value="Unassembled WGS sequence"/>
</dbReference>
<keyword evidence="1" id="KW-0732">Signal</keyword>
<name>A0A5J5IH09_9BACT</name>
<accession>A0A5J5IH09</accession>
<comment type="caution">
    <text evidence="2">The sequence shown here is derived from an EMBL/GenBank/DDBJ whole genome shotgun (WGS) entry which is preliminary data.</text>
</comment>
<keyword evidence="3" id="KW-1185">Reference proteome</keyword>
<dbReference type="AlphaFoldDB" id="A0A5J5IH09"/>
<reference evidence="2 3" key="1">
    <citation type="submission" date="2019-09" db="EMBL/GenBank/DDBJ databases">
        <title>Draft genome sequence of Ginsengibacter sp. BR5-29.</title>
        <authorList>
            <person name="Im W.-T."/>
        </authorList>
    </citation>
    <scope>NUCLEOTIDE SEQUENCE [LARGE SCALE GENOMIC DNA]</scope>
    <source>
        <strain evidence="2 3">BR5-29</strain>
    </source>
</reference>
<evidence type="ECO:0000256" key="1">
    <source>
        <dbReference type="SAM" id="SignalP"/>
    </source>
</evidence>
<dbReference type="InterPro" id="IPR022298">
    <property type="entry name" value="Conjug_transposon_TraN"/>
</dbReference>
<gene>
    <name evidence="2" type="primary">traN</name>
    <name evidence="2" type="ORF">FW778_14180</name>
</gene>
<dbReference type="NCBIfam" id="TIGR03780">
    <property type="entry name" value="Bac_Flav_CT_N"/>
    <property type="match status" value="1"/>
</dbReference>
<evidence type="ECO:0000313" key="2">
    <source>
        <dbReference type="EMBL" id="KAA9038691.1"/>
    </source>
</evidence>